<dbReference type="Gene3D" id="3.60.60.10">
    <property type="entry name" value="Penicillin V Acylase, Chain A"/>
    <property type="match status" value="1"/>
</dbReference>
<gene>
    <name evidence="1" type="ORF">PEDI_37730</name>
</gene>
<name>A0AAN5ANC8_9BACT</name>
<sequence>MVNMFEIPRGTLYWGWLAPAPQMVAYSIVADVKNADYYFRTYDNMIIRKVM</sequence>
<organism evidence="1 2">
    <name type="scientific">Persicobacter diffluens</name>
    <dbReference type="NCBI Taxonomy" id="981"/>
    <lineage>
        <taxon>Bacteria</taxon>
        <taxon>Pseudomonadati</taxon>
        <taxon>Bacteroidota</taxon>
        <taxon>Cytophagia</taxon>
        <taxon>Cytophagales</taxon>
        <taxon>Persicobacteraceae</taxon>
        <taxon>Persicobacter</taxon>
    </lineage>
</organism>
<accession>A0AAN5ANC8</accession>
<reference evidence="1 2" key="1">
    <citation type="submission" date="2021-12" db="EMBL/GenBank/DDBJ databases">
        <title>Genome sequencing of bacteria with rrn-lacking chromosome and rrn-plasmid.</title>
        <authorList>
            <person name="Anda M."/>
            <person name="Iwasaki W."/>
        </authorList>
    </citation>
    <scope>NUCLEOTIDE SEQUENCE [LARGE SCALE GENOMIC DNA]</scope>
    <source>
        <strain evidence="1 2">NBRC 15940</strain>
    </source>
</reference>
<dbReference type="Proteomes" id="UP001310022">
    <property type="component" value="Unassembled WGS sequence"/>
</dbReference>
<dbReference type="EMBL" id="BQKE01000002">
    <property type="protein sequence ID" value="GJM63221.1"/>
    <property type="molecule type" value="Genomic_DNA"/>
</dbReference>
<comment type="caution">
    <text evidence="1">The sequence shown here is derived from an EMBL/GenBank/DDBJ whole genome shotgun (WGS) entry which is preliminary data.</text>
</comment>
<dbReference type="AlphaFoldDB" id="A0AAN5ANC8"/>
<keyword evidence="2" id="KW-1185">Reference proteome</keyword>
<protein>
    <submittedName>
        <fullName evidence="1">Uncharacterized protein</fullName>
    </submittedName>
</protein>
<evidence type="ECO:0000313" key="1">
    <source>
        <dbReference type="EMBL" id="GJM63221.1"/>
    </source>
</evidence>
<evidence type="ECO:0000313" key="2">
    <source>
        <dbReference type="Proteomes" id="UP001310022"/>
    </source>
</evidence>
<proteinExistence type="predicted"/>